<dbReference type="PANTHER" id="PTHR46558:SF11">
    <property type="entry name" value="HTH-TYPE TRANSCRIPTIONAL REGULATOR XRE"/>
    <property type="match status" value="1"/>
</dbReference>
<dbReference type="InterPro" id="IPR001387">
    <property type="entry name" value="Cro/C1-type_HTH"/>
</dbReference>
<dbReference type="InterPro" id="IPR010982">
    <property type="entry name" value="Lambda_DNA-bd_dom_sf"/>
</dbReference>
<dbReference type="SMART" id="SM00530">
    <property type="entry name" value="HTH_XRE"/>
    <property type="match status" value="1"/>
</dbReference>
<keyword evidence="1 3" id="KW-0238">DNA-binding</keyword>
<reference evidence="3 4" key="1">
    <citation type="submission" date="2016-11" db="EMBL/GenBank/DDBJ databases">
        <authorList>
            <person name="Jaros S."/>
            <person name="Januszkiewicz K."/>
            <person name="Wedrychowicz H."/>
        </authorList>
    </citation>
    <scope>NUCLEOTIDE SEQUENCE [LARGE SCALE GENOMIC DNA]</scope>
    <source>
        <strain evidence="3 4">DSM 17918</strain>
    </source>
</reference>
<evidence type="ECO:0000259" key="2">
    <source>
        <dbReference type="PROSITE" id="PS50943"/>
    </source>
</evidence>
<dbReference type="GO" id="GO:0003677">
    <property type="term" value="F:DNA binding"/>
    <property type="evidence" value="ECO:0007669"/>
    <property type="project" value="UniProtKB-KW"/>
</dbReference>
<dbReference type="Pfam" id="PF01381">
    <property type="entry name" value="HTH_3"/>
    <property type="match status" value="1"/>
</dbReference>
<protein>
    <submittedName>
        <fullName evidence="3">DNA-binding transcriptional regulator, XRE-family HTH domain</fullName>
    </submittedName>
</protein>
<dbReference type="PANTHER" id="PTHR46558">
    <property type="entry name" value="TRACRIPTIONAL REGULATORY PROTEIN-RELATED-RELATED"/>
    <property type="match status" value="1"/>
</dbReference>
<dbReference type="STRING" id="1121256.SAMN02746089_02595"/>
<dbReference type="PROSITE" id="PS50943">
    <property type="entry name" value="HTH_CROC1"/>
    <property type="match status" value="1"/>
</dbReference>
<accession>A0A1M5EPV8</accession>
<proteinExistence type="predicted"/>
<sequence length="213" mass="24090">MIDMRKAGAFISKLRKERDMTQVELADALNVSHQAVSKWEVGDSMPDIGTLPKLAQLFDVTVDEILKGERYNHGDLEEKEEGLVVRELADGDLERIAEMIKNDELKADALVNVAPIVKSSMLEKIVDNLNSNVFSLEDIVGLAPFVRRDTLDRLIKDIYLEKIDPEHILGLAPFVSHDTLDRLLEHLGETYINCELISNLAPFLRREELEKAL</sequence>
<organism evidence="3 4">
    <name type="scientific">Caldanaerobius fijiensis DSM 17918</name>
    <dbReference type="NCBI Taxonomy" id="1121256"/>
    <lineage>
        <taxon>Bacteria</taxon>
        <taxon>Bacillati</taxon>
        <taxon>Bacillota</taxon>
        <taxon>Clostridia</taxon>
        <taxon>Thermoanaerobacterales</taxon>
        <taxon>Thermoanaerobacteraceae</taxon>
        <taxon>Caldanaerobius</taxon>
    </lineage>
</organism>
<evidence type="ECO:0000256" key="1">
    <source>
        <dbReference type="ARBA" id="ARBA00023125"/>
    </source>
</evidence>
<dbReference type="SUPFAM" id="SSF47413">
    <property type="entry name" value="lambda repressor-like DNA-binding domains"/>
    <property type="match status" value="1"/>
</dbReference>
<keyword evidence="4" id="KW-1185">Reference proteome</keyword>
<name>A0A1M5EPV8_9THEO</name>
<dbReference type="Proteomes" id="UP000184088">
    <property type="component" value="Unassembled WGS sequence"/>
</dbReference>
<dbReference type="EMBL" id="FQVH01000047">
    <property type="protein sequence ID" value="SHF81249.1"/>
    <property type="molecule type" value="Genomic_DNA"/>
</dbReference>
<dbReference type="AlphaFoldDB" id="A0A1M5EPV8"/>
<dbReference type="OrthoDB" id="371153at2"/>
<feature type="domain" description="HTH cro/C1-type" evidence="2">
    <location>
        <begin position="11"/>
        <end position="65"/>
    </location>
</feature>
<evidence type="ECO:0000313" key="3">
    <source>
        <dbReference type="EMBL" id="SHF81249.1"/>
    </source>
</evidence>
<evidence type="ECO:0000313" key="4">
    <source>
        <dbReference type="Proteomes" id="UP000184088"/>
    </source>
</evidence>
<dbReference type="RefSeq" id="WP_073346259.1">
    <property type="nucleotide sequence ID" value="NZ_FQVH01000047.1"/>
</dbReference>
<gene>
    <name evidence="3" type="ORF">SAMN02746089_02595</name>
</gene>
<dbReference type="CDD" id="cd00093">
    <property type="entry name" value="HTH_XRE"/>
    <property type="match status" value="1"/>
</dbReference>
<dbReference type="Gene3D" id="1.10.260.40">
    <property type="entry name" value="lambda repressor-like DNA-binding domains"/>
    <property type="match status" value="1"/>
</dbReference>